<evidence type="ECO:0000256" key="3">
    <source>
        <dbReference type="ARBA" id="ARBA00022679"/>
    </source>
</evidence>
<dbReference type="RefSeq" id="WP_208832405.1">
    <property type="nucleotide sequence ID" value="NZ_CP072110.1"/>
</dbReference>
<evidence type="ECO:0000256" key="6">
    <source>
        <dbReference type="ARBA" id="ARBA00023209"/>
    </source>
</evidence>
<dbReference type="GO" id="GO:0003882">
    <property type="term" value="F:CDP-diacylglycerol-serine O-phosphatidyltransferase activity"/>
    <property type="evidence" value="ECO:0007669"/>
    <property type="project" value="UniProtKB-EC"/>
</dbReference>
<dbReference type="InterPro" id="IPR016270">
    <property type="entry name" value="PGS1"/>
</dbReference>
<dbReference type="GO" id="GO:0032049">
    <property type="term" value="P:cardiolipin biosynthetic process"/>
    <property type="evidence" value="ECO:0007669"/>
    <property type="project" value="InterPro"/>
</dbReference>
<name>A0A975HIK6_9GAMM</name>
<keyword evidence="2" id="KW-0444">Lipid biosynthesis</keyword>
<dbReference type="GO" id="GO:0008444">
    <property type="term" value="F:CDP-diacylglycerol-glycerol-3-phosphate 3-phosphatidyltransferase activity"/>
    <property type="evidence" value="ECO:0007669"/>
    <property type="project" value="InterPro"/>
</dbReference>
<protein>
    <submittedName>
        <fullName evidence="9">CDP-diacylglycerol--serine O-phosphatidyltransferase</fullName>
        <ecNumber evidence="9">2.7.8.8</ecNumber>
    </submittedName>
</protein>
<dbReference type="KEGG" id="psym:J1N51_02365"/>
<proteinExistence type="inferred from homology"/>
<dbReference type="NCBIfam" id="NF006946">
    <property type="entry name" value="PRK09428.1"/>
    <property type="match status" value="1"/>
</dbReference>
<organism evidence="9 10">
    <name type="scientific">Psychrosphaera ytuae</name>
    <dbReference type="NCBI Taxonomy" id="2820710"/>
    <lineage>
        <taxon>Bacteria</taxon>
        <taxon>Pseudomonadati</taxon>
        <taxon>Pseudomonadota</taxon>
        <taxon>Gammaproteobacteria</taxon>
        <taxon>Alteromonadales</taxon>
        <taxon>Pseudoalteromonadaceae</taxon>
        <taxon>Psychrosphaera</taxon>
    </lineage>
</organism>
<keyword evidence="10" id="KW-1185">Reference proteome</keyword>
<dbReference type="Pfam" id="PF13091">
    <property type="entry name" value="PLDc_2"/>
    <property type="match status" value="2"/>
</dbReference>
<evidence type="ECO:0000256" key="5">
    <source>
        <dbReference type="ARBA" id="ARBA00023098"/>
    </source>
</evidence>
<dbReference type="AlphaFoldDB" id="A0A975HIK6"/>
<evidence type="ECO:0000256" key="4">
    <source>
        <dbReference type="ARBA" id="ARBA00022737"/>
    </source>
</evidence>
<dbReference type="SMART" id="SM00155">
    <property type="entry name" value="PLDc"/>
    <property type="match status" value="2"/>
</dbReference>
<dbReference type="Proteomes" id="UP000682739">
    <property type="component" value="Chromosome"/>
</dbReference>
<dbReference type="GO" id="GO:0005829">
    <property type="term" value="C:cytosol"/>
    <property type="evidence" value="ECO:0007669"/>
    <property type="project" value="TreeGrafter"/>
</dbReference>
<keyword evidence="4" id="KW-0677">Repeat</keyword>
<feature type="domain" description="PLD phosphodiesterase" evidence="8">
    <location>
        <begin position="347"/>
        <end position="374"/>
    </location>
</feature>
<dbReference type="SUPFAM" id="SSF56024">
    <property type="entry name" value="Phospholipase D/nuclease"/>
    <property type="match status" value="2"/>
</dbReference>
<evidence type="ECO:0000313" key="10">
    <source>
        <dbReference type="Proteomes" id="UP000682739"/>
    </source>
</evidence>
<evidence type="ECO:0000313" key="9">
    <source>
        <dbReference type="EMBL" id="QTH64350.1"/>
    </source>
</evidence>
<dbReference type="PANTHER" id="PTHR12586:SF1">
    <property type="entry name" value="CDP-DIACYLGLYCEROL--GLYCEROL-3-PHOSPHATE 3-PHOSPHATIDYLTRANSFERASE, MITOCHONDRIAL"/>
    <property type="match status" value="1"/>
</dbReference>
<dbReference type="InterPro" id="IPR001736">
    <property type="entry name" value="PLipase_D/transphosphatidylase"/>
</dbReference>
<dbReference type="InterPro" id="IPR025202">
    <property type="entry name" value="PLD-like_dom"/>
</dbReference>
<evidence type="ECO:0000256" key="1">
    <source>
        <dbReference type="ARBA" id="ARBA00010682"/>
    </source>
</evidence>
<keyword evidence="6" id="KW-0594">Phospholipid biosynthesis</keyword>
<gene>
    <name evidence="9" type="primary">pssA</name>
    <name evidence="9" type="ORF">J1N51_02365</name>
</gene>
<accession>A0A975HIK6</accession>
<reference evidence="9" key="1">
    <citation type="submission" date="2021-03" db="EMBL/GenBank/DDBJ databases">
        <title>Description of Psychrosphaera ytuae sp. nov. isolated from deep sea sediment of South China Sea.</title>
        <authorList>
            <person name="Zhang J."/>
            <person name="Xu X.-D."/>
        </authorList>
    </citation>
    <scope>NUCLEOTIDE SEQUENCE</scope>
    <source>
        <strain evidence="9">MTZ26</strain>
    </source>
</reference>
<keyword evidence="7" id="KW-1208">Phospholipid metabolism</keyword>
<dbReference type="EMBL" id="CP072110">
    <property type="protein sequence ID" value="QTH64350.1"/>
    <property type="molecule type" value="Genomic_DNA"/>
</dbReference>
<dbReference type="PIRSF" id="PIRSF000850">
    <property type="entry name" value="Phospholipase_D_PSS"/>
    <property type="match status" value="1"/>
</dbReference>
<keyword evidence="3 9" id="KW-0808">Transferase</keyword>
<dbReference type="Gene3D" id="3.30.870.10">
    <property type="entry name" value="Endonuclease Chain A"/>
    <property type="match status" value="2"/>
</dbReference>
<evidence type="ECO:0000256" key="7">
    <source>
        <dbReference type="ARBA" id="ARBA00023264"/>
    </source>
</evidence>
<dbReference type="CDD" id="cd09136">
    <property type="entry name" value="PLDc_PSS_G_neg_2"/>
    <property type="match status" value="1"/>
</dbReference>
<evidence type="ECO:0000256" key="2">
    <source>
        <dbReference type="ARBA" id="ARBA00022516"/>
    </source>
</evidence>
<evidence type="ECO:0000259" key="8">
    <source>
        <dbReference type="PROSITE" id="PS50035"/>
    </source>
</evidence>
<dbReference type="EC" id="2.7.8.8" evidence="9"/>
<keyword evidence="5" id="KW-0443">Lipid metabolism</keyword>
<comment type="similarity">
    <text evidence="1">Belongs to the CDP-alcohol phosphatidyltransferase class-II family.</text>
</comment>
<dbReference type="PANTHER" id="PTHR12586">
    <property type="entry name" value="CDP-DIACYLGLYCEROL--SERINE O-PHOSPHATIDYLTRANSFERASE"/>
    <property type="match status" value="1"/>
</dbReference>
<dbReference type="PROSITE" id="PS50035">
    <property type="entry name" value="PLD"/>
    <property type="match status" value="1"/>
</dbReference>
<sequence length="446" mass="52145">MNDLINIQNAVRVQAEDIVILNSPRQYKDELKKQIASAKHRIYITALYLQDDDAGREILDALYEAKQKTPSLDIKVFVDAHRARRGLIGEKQSEGNRGLYLKYEELRAESIEIYGVACKTKELFGVLHLKGMVFDDLLFYTGASVNDVYLHQADKYRLDRYYLIENTQLSDSFVNFINEMFVDSGFAPRLNVEEFPEPVELKKRIAQLRKQLVTSQYKVTNKTTDLDPQNSLLIEPLVGFGRRKNELNQKVRRLIQQSQQHITVFTPYFNLPKVLIRDVAKALKRGVKIEITVGDKTANDFYIHDQEKFSTIGIVPYIYEILLVRFAKRWKKYIENGQLVIRLWKHDCNSYHLKGIIVDQRYHLVTGSNINPRAWSLDLENGILIDDTQKALMPRVERELELIYEHTKIVESYQQLETVKDYPLKPQKLLNKLRMTQIDRVLKRLL</sequence>